<dbReference type="AlphaFoldDB" id="A0A7D7WHL3"/>
<organism evidence="2 3">
    <name type="scientific">Microbacterium esteraromaticum</name>
    <dbReference type="NCBI Taxonomy" id="57043"/>
    <lineage>
        <taxon>Bacteria</taxon>
        <taxon>Bacillati</taxon>
        <taxon>Actinomycetota</taxon>
        <taxon>Actinomycetes</taxon>
        <taxon>Micrococcales</taxon>
        <taxon>Microbacteriaceae</taxon>
        <taxon>Microbacterium</taxon>
    </lineage>
</organism>
<reference evidence="2 3" key="1">
    <citation type="journal article" date="2020" name="Front. Microbiol.">
        <title>Design of Bacterial Strain-Specific qPCR Assays Using NGS Data and Publicly Available Resources and Its Application to Track Biocontrol Strains.</title>
        <authorList>
            <person name="Hernandez I."/>
            <person name="Sant C."/>
            <person name="Martinez R."/>
            <person name="Fernandez C."/>
        </authorList>
    </citation>
    <scope>NUCLEOTIDE SEQUENCE [LARGE SCALE GENOMIC DNA]</scope>
    <source>
        <strain evidence="2 3">B24</strain>
    </source>
</reference>
<evidence type="ECO:0000313" key="2">
    <source>
        <dbReference type="EMBL" id="QMU96570.1"/>
    </source>
</evidence>
<feature type="domain" description="NIF system FeS cluster assembly NifU N-terminal" evidence="1">
    <location>
        <begin position="40"/>
        <end position="118"/>
    </location>
</feature>
<dbReference type="InterPro" id="IPR002871">
    <property type="entry name" value="NIF_FeS_clus_asmbl_NifU_N"/>
</dbReference>
<accession>A0A7D7WHL3</accession>
<sequence length="156" mass="16241">MAGARAMSDDTLLRELIHDAADRPRVLTAPPPVGGRVLAVIERTNPTCGDRCALTLWQVGEVVALRGETTGCQLSRAAAELLAARVEGTSAAEALALASSAAAIRMGTRVQDALHGDTVDDDDDVLLLATAEIAPLRRRCVALAWNGVAAAQHPDA</sequence>
<dbReference type="GO" id="GO:0016226">
    <property type="term" value="P:iron-sulfur cluster assembly"/>
    <property type="evidence" value="ECO:0007669"/>
    <property type="project" value="InterPro"/>
</dbReference>
<protein>
    <recommendedName>
        <fullName evidence="1">NIF system FeS cluster assembly NifU N-terminal domain-containing protein</fullName>
    </recommendedName>
</protein>
<evidence type="ECO:0000259" key="1">
    <source>
        <dbReference type="Pfam" id="PF01592"/>
    </source>
</evidence>
<dbReference type="GO" id="GO:0005506">
    <property type="term" value="F:iron ion binding"/>
    <property type="evidence" value="ECO:0007669"/>
    <property type="project" value="InterPro"/>
</dbReference>
<dbReference type="GO" id="GO:0051536">
    <property type="term" value="F:iron-sulfur cluster binding"/>
    <property type="evidence" value="ECO:0007669"/>
    <property type="project" value="InterPro"/>
</dbReference>
<dbReference type="EMBL" id="CP043732">
    <property type="protein sequence ID" value="QMU96570.1"/>
    <property type="molecule type" value="Genomic_DNA"/>
</dbReference>
<dbReference type="SUPFAM" id="SSF82649">
    <property type="entry name" value="SufE/NifU"/>
    <property type="match status" value="1"/>
</dbReference>
<evidence type="ECO:0000313" key="3">
    <source>
        <dbReference type="Proteomes" id="UP000515708"/>
    </source>
</evidence>
<dbReference type="Proteomes" id="UP000515708">
    <property type="component" value="Chromosome"/>
</dbReference>
<dbReference type="Gene3D" id="3.90.1010.10">
    <property type="match status" value="1"/>
</dbReference>
<proteinExistence type="predicted"/>
<name>A0A7D7WHL3_9MICO</name>
<gene>
    <name evidence="2" type="ORF">FVO59_04610</name>
</gene>
<dbReference type="Pfam" id="PF01592">
    <property type="entry name" value="NifU_N"/>
    <property type="match status" value="1"/>
</dbReference>